<dbReference type="SMART" id="SM00382">
    <property type="entry name" value="AAA"/>
    <property type="match status" value="1"/>
</dbReference>
<feature type="region of interest" description="Disordered" evidence="1">
    <location>
        <begin position="1681"/>
        <end position="1707"/>
    </location>
</feature>
<dbReference type="Pfam" id="PF12458">
    <property type="entry name" value="DUF3686"/>
    <property type="match status" value="1"/>
</dbReference>
<dbReference type="InterPro" id="IPR020958">
    <property type="entry name" value="DUF3686"/>
</dbReference>
<dbReference type="EMBL" id="AP024702">
    <property type="protein sequence ID" value="BCX47673.1"/>
    <property type="molecule type" value="Genomic_DNA"/>
</dbReference>
<proteinExistence type="predicted"/>
<gene>
    <name evidence="3" type="ORF">HAHE_15810</name>
</gene>
<protein>
    <submittedName>
        <fullName evidence="3">DNA repair ATPase</fullName>
    </submittedName>
</protein>
<dbReference type="Proteomes" id="UP001374893">
    <property type="component" value="Chromosome"/>
</dbReference>
<dbReference type="InterPro" id="IPR027417">
    <property type="entry name" value="P-loop_NTPase"/>
</dbReference>
<dbReference type="InterPro" id="IPR003593">
    <property type="entry name" value="AAA+_ATPase"/>
</dbReference>
<dbReference type="InterPro" id="IPR003959">
    <property type="entry name" value="ATPase_AAA_core"/>
</dbReference>
<name>A0ABN6H284_9BACT</name>
<keyword evidence="4" id="KW-1185">Reference proteome</keyword>
<dbReference type="InterPro" id="IPR057224">
    <property type="entry name" value="DUF7902"/>
</dbReference>
<feature type="compositionally biased region" description="Basic and acidic residues" evidence="1">
    <location>
        <begin position="1696"/>
        <end position="1707"/>
    </location>
</feature>
<dbReference type="Pfam" id="PF25472">
    <property type="entry name" value="DUF7902"/>
    <property type="match status" value="1"/>
</dbReference>
<evidence type="ECO:0000313" key="3">
    <source>
        <dbReference type="EMBL" id="BCX47673.1"/>
    </source>
</evidence>
<sequence>MPEEEQKQDQLEGGAYEVIRARLEKHGATLRDGLDSLNAERLAVFGGVETALLGTERVSTEHNCVARDLVTVGKRRFLFGYNIQFGLKQTTDISDVFSAYDYDPETRAFTQVPVAEVLDDPRFVEDFHYLYKYYRETVFQKFMVIGPHLFIAMRAGKTLEDIKVFKWRILNGELEYVGNRFDHEYVFPPQQEFKWIRAHREMHRSGLHPHISIEDRVFVETVGGDLTIKIEDNTETGEGIYSEPVTESDQTLDDAEIFYAKVGSLIILKILPYRESLHRYLVFNEKTNSVHRLDAIGDSCVLLPDDHGIVFANGYLLQSGELKTFDHGILDMRFERRVPSSNGEDVLFAFYNRPAGEYVLLSYNRIQQSVETPILCSGFSLFPDGQLVLFRSDGQPQKHHALQIWQTPYLDDEAAMATAADQSSYLFKIGNPELVRGMAEARELLTLLEKDDSFAGLYLDLAKRSGDLLDAYFWLDREECGKLSAPLREIRQAAEAAIGEFDKVQRLREVAAQRTAEVRAAVEKAVREARTAPGDELKPLVHHLAELRKLRGEIIGLREVRYTEPAVIDGFEAEVVDVTDGTSQRTVDFLLGEDSLKTYADAIDEQEAGVAKISKVAEADDVAEALDKAAGELEMLIEVVGGLKIEDATQTTAIIERISSLYAKLNGTRGSLRNRRKELARGEGEAQFAAQMKLLSQALANYLDLCDTPEKCDESLTRLMVQVEELEGKFSEFDEYIEQLTTRREEIYDAFEGRRTQLMEGRQKRAGALFKSAERILNGIRNRVSAFKELEEIHSYFATDPMIGKVRDIVAQLTELGDPVKADDLQTRLKTLREDGVRQLKDKKELFVDGQNVLRFGKHPFSVNTQALEMTIVPHEDGMAFHLAGTKFFEPIVDEAFLATRDAWDLEVPSEGPDVARVEYLVWRFLMEGVEGKGGPADERGRSSLPLLEQVQAFMQPRYAEGYTKGVHDEDAAKLLEKLMPVHDEAGLLKFGPSLRAAAVLFWESWQDPAKELLAAKFSSYGKRRSLFESGGDLARWKGGLRTGFEAWQKDVGLFATEDAERVAGYLSEELAAGGAFVVSAAAAELVRGFEHALVGKRAKQTYDESVGGEGTPVEVRYEVARDWLAGFAASSEEALASTPDGLRDSVVDEGAVHLARGGFEQRSVKSVELAVTVDTLRSNHPRIRGGELEVHYSEFLDRVARHEASDARAFRALSSLKQQLTEEKRDAMRLDEFKPKVMSAFVRNRLIDEVYLPLIGDNLAKQLGTAGADTRTDRMGMLLLISPPGYGKTTLMEYVANRLGLTFVKINGPALGHNVLSLDPAEAPNAAAREEVKRLNLALEMGDNVMIYVDDIQHTNSEFLQKFISLCDAQRKIEGVWKGKARTYDLRGRKVAVVMAGNPYTESGGKFQIPDMLANRADTYNLGDILGGHEGAFKASYIENSLTSNPALSRMASRSQKDVLTLIRIAETGSRDGADFEGNYTPAEIDEMIAATKHLLRVRDTILRVNLEYIRSAAQEDAYRTEPSFKLQGSYRNMNRIAEKVLPLMTDDEVRQLIIDHYRSESQNLTTAAEANLLKFYEMEGLLDEKQAARWEQIKKDFNKRKLLGGAGENDPVARVVAQLTQFNDGLEAIREGIASAGANYAKPQSLGDETVARLQQIIEGLRAVPVEVDIKVVPVQDDGGTIEKMEPSTSPIEVKPEVRQLPDEE</sequence>
<feature type="domain" description="AAA+ ATPase" evidence="2">
    <location>
        <begin position="1275"/>
        <end position="1427"/>
    </location>
</feature>
<accession>A0ABN6H284</accession>
<evidence type="ECO:0000259" key="2">
    <source>
        <dbReference type="SMART" id="SM00382"/>
    </source>
</evidence>
<dbReference type="Gene3D" id="3.40.50.300">
    <property type="entry name" value="P-loop containing nucleotide triphosphate hydrolases"/>
    <property type="match status" value="1"/>
</dbReference>
<dbReference type="Pfam" id="PF00004">
    <property type="entry name" value="AAA"/>
    <property type="match status" value="1"/>
</dbReference>
<evidence type="ECO:0000313" key="4">
    <source>
        <dbReference type="Proteomes" id="UP001374893"/>
    </source>
</evidence>
<evidence type="ECO:0000256" key="1">
    <source>
        <dbReference type="SAM" id="MobiDB-lite"/>
    </source>
</evidence>
<organism evidence="3 4">
    <name type="scientific">Haloferula helveola</name>
    <dbReference type="NCBI Taxonomy" id="490095"/>
    <lineage>
        <taxon>Bacteria</taxon>
        <taxon>Pseudomonadati</taxon>
        <taxon>Verrucomicrobiota</taxon>
        <taxon>Verrucomicrobiia</taxon>
        <taxon>Verrucomicrobiales</taxon>
        <taxon>Verrucomicrobiaceae</taxon>
        <taxon>Haloferula</taxon>
    </lineage>
</organism>
<dbReference type="SUPFAM" id="SSF52540">
    <property type="entry name" value="P-loop containing nucleoside triphosphate hydrolases"/>
    <property type="match status" value="1"/>
</dbReference>
<dbReference type="RefSeq" id="WP_338689985.1">
    <property type="nucleotide sequence ID" value="NZ_AP024702.1"/>
</dbReference>
<reference evidence="3 4" key="1">
    <citation type="submission" date="2021-06" db="EMBL/GenBank/DDBJ databases">
        <title>Complete genome of Haloferula helveola possessing various polysaccharide degrading enzymes.</title>
        <authorList>
            <person name="Takami H."/>
            <person name="Huang C."/>
            <person name="Hamasaki K."/>
        </authorList>
    </citation>
    <scope>NUCLEOTIDE SEQUENCE [LARGE SCALE GENOMIC DNA]</scope>
    <source>
        <strain evidence="3 4">CN-1</strain>
    </source>
</reference>